<dbReference type="Pfam" id="PF00535">
    <property type="entry name" value="Glycos_transf_2"/>
    <property type="match status" value="1"/>
</dbReference>
<dbReference type="EMBL" id="CP036276">
    <property type="protein sequence ID" value="QDU46020.1"/>
    <property type="molecule type" value="Genomic_DNA"/>
</dbReference>
<evidence type="ECO:0000259" key="2">
    <source>
        <dbReference type="Pfam" id="PF00535"/>
    </source>
</evidence>
<gene>
    <name evidence="3" type="primary">pglI</name>
    <name evidence="3" type="ORF">Mal52_45170</name>
</gene>
<protein>
    <submittedName>
        <fullName evidence="3">GalNAc(5)-diNAcBac-PP-undecaprenol beta-1,3-glucosyltransferase</fullName>
        <ecNumber evidence="3">2.4.1.293</ecNumber>
    </submittedName>
</protein>
<dbReference type="KEGG" id="sdyn:Mal52_45170"/>
<feature type="domain" description="Glycosyltransferase 2-like" evidence="2">
    <location>
        <begin position="56"/>
        <end position="216"/>
    </location>
</feature>
<accession>A0A517ZU83</accession>
<dbReference type="PANTHER" id="PTHR43685:SF11">
    <property type="entry name" value="GLYCOSYLTRANSFERASE TAGX-RELATED"/>
    <property type="match status" value="1"/>
</dbReference>
<proteinExistence type="predicted"/>
<dbReference type="GO" id="GO:0016757">
    <property type="term" value="F:glycosyltransferase activity"/>
    <property type="evidence" value="ECO:0007669"/>
    <property type="project" value="UniProtKB-KW"/>
</dbReference>
<dbReference type="Proteomes" id="UP000319383">
    <property type="component" value="Chromosome"/>
</dbReference>
<sequence length="358" mass="40824">MTGQATRHDVRSNASVAPHGDRNVHPPLKGPSQLWVNRQRGASPRNSAAQKTFLFSVIIPAYNYGRFVGRAIKSALQQSGDDFEVLVIDDGSTDNTREVVARYEDRVSYFHHENRGQSATRNRGIDLAHGRYLIFLDADDALLPHALSHLRREVQAHPEVGMVFGQHFAVCEEGIRVSGKLHPELGEPMENFRDFLDRKFGICNGTAAVRRDVFDVIRFPEHIRNGEDLPVFAATLLHFPCRSINETLLEVNAHDGRVRRNIEAIRETAEQVIDELFDPEHMPQPALRYRKLFAARKYLSMARSFYRSGHYAESRRYFRKAVATQWRRLLNSTAVARYLKSFIRQGLAKVGLDPQTHS</sequence>
<dbReference type="InterPro" id="IPR001173">
    <property type="entry name" value="Glyco_trans_2-like"/>
</dbReference>
<keyword evidence="3" id="KW-0328">Glycosyltransferase</keyword>
<keyword evidence="3" id="KW-0808">Transferase</keyword>
<feature type="compositionally biased region" description="Basic and acidic residues" evidence="1">
    <location>
        <begin position="1"/>
        <end position="11"/>
    </location>
</feature>
<dbReference type="PANTHER" id="PTHR43685">
    <property type="entry name" value="GLYCOSYLTRANSFERASE"/>
    <property type="match status" value="1"/>
</dbReference>
<keyword evidence="4" id="KW-1185">Reference proteome</keyword>
<evidence type="ECO:0000256" key="1">
    <source>
        <dbReference type="SAM" id="MobiDB-lite"/>
    </source>
</evidence>
<evidence type="ECO:0000313" key="4">
    <source>
        <dbReference type="Proteomes" id="UP000319383"/>
    </source>
</evidence>
<dbReference type="InterPro" id="IPR050834">
    <property type="entry name" value="Glycosyltransf_2"/>
</dbReference>
<dbReference type="Gene3D" id="3.90.550.10">
    <property type="entry name" value="Spore Coat Polysaccharide Biosynthesis Protein SpsA, Chain A"/>
    <property type="match status" value="1"/>
</dbReference>
<dbReference type="EC" id="2.4.1.293" evidence="3"/>
<name>A0A517ZU83_9PLAN</name>
<dbReference type="AlphaFoldDB" id="A0A517ZU83"/>
<dbReference type="CDD" id="cd00761">
    <property type="entry name" value="Glyco_tranf_GTA_type"/>
    <property type="match status" value="1"/>
</dbReference>
<dbReference type="InterPro" id="IPR029044">
    <property type="entry name" value="Nucleotide-diphossugar_trans"/>
</dbReference>
<feature type="region of interest" description="Disordered" evidence="1">
    <location>
        <begin position="1"/>
        <end position="34"/>
    </location>
</feature>
<evidence type="ECO:0000313" key="3">
    <source>
        <dbReference type="EMBL" id="QDU46020.1"/>
    </source>
</evidence>
<organism evidence="3 4">
    <name type="scientific">Symmachiella dynata</name>
    <dbReference type="NCBI Taxonomy" id="2527995"/>
    <lineage>
        <taxon>Bacteria</taxon>
        <taxon>Pseudomonadati</taxon>
        <taxon>Planctomycetota</taxon>
        <taxon>Planctomycetia</taxon>
        <taxon>Planctomycetales</taxon>
        <taxon>Planctomycetaceae</taxon>
        <taxon>Symmachiella</taxon>
    </lineage>
</organism>
<reference evidence="3 4" key="1">
    <citation type="submission" date="2019-02" db="EMBL/GenBank/DDBJ databases">
        <title>Deep-cultivation of Planctomycetes and their phenomic and genomic characterization uncovers novel biology.</title>
        <authorList>
            <person name="Wiegand S."/>
            <person name="Jogler M."/>
            <person name="Boedeker C."/>
            <person name="Pinto D."/>
            <person name="Vollmers J."/>
            <person name="Rivas-Marin E."/>
            <person name="Kohn T."/>
            <person name="Peeters S.H."/>
            <person name="Heuer A."/>
            <person name="Rast P."/>
            <person name="Oberbeckmann S."/>
            <person name="Bunk B."/>
            <person name="Jeske O."/>
            <person name="Meyerdierks A."/>
            <person name="Storesund J.E."/>
            <person name="Kallscheuer N."/>
            <person name="Luecker S."/>
            <person name="Lage O.M."/>
            <person name="Pohl T."/>
            <person name="Merkel B.J."/>
            <person name="Hornburger P."/>
            <person name="Mueller R.-W."/>
            <person name="Bruemmer F."/>
            <person name="Labrenz M."/>
            <person name="Spormann A.M."/>
            <person name="Op den Camp H."/>
            <person name="Overmann J."/>
            <person name="Amann R."/>
            <person name="Jetten M.S.M."/>
            <person name="Mascher T."/>
            <person name="Medema M.H."/>
            <person name="Devos D.P."/>
            <person name="Kaster A.-K."/>
            <person name="Ovreas L."/>
            <person name="Rohde M."/>
            <person name="Galperin M.Y."/>
            <person name="Jogler C."/>
        </authorList>
    </citation>
    <scope>NUCLEOTIDE SEQUENCE [LARGE SCALE GENOMIC DNA]</scope>
    <source>
        <strain evidence="3 4">Mal52</strain>
    </source>
</reference>
<dbReference type="SUPFAM" id="SSF53448">
    <property type="entry name" value="Nucleotide-diphospho-sugar transferases"/>
    <property type="match status" value="1"/>
</dbReference>